<name>F2PVB3_TRIEC</name>
<dbReference type="VEuPathDB" id="FungiDB:TEQG_04841"/>
<dbReference type="EMBL" id="DS995742">
    <property type="protein sequence ID" value="EGE05831.1"/>
    <property type="molecule type" value="Genomic_DNA"/>
</dbReference>
<reference evidence="3" key="1">
    <citation type="journal article" date="2012" name="MBio">
        <title>Comparative genome analysis of Trichophyton rubrum and related dermatophytes reveals candidate genes involved in infection.</title>
        <authorList>
            <person name="Martinez D.A."/>
            <person name="Oliver B.G."/>
            <person name="Graeser Y."/>
            <person name="Goldberg J.M."/>
            <person name="Li W."/>
            <person name="Martinez-Rossi N.M."/>
            <person name="Monod M."/>
            <person name="Shelest E."/>
            <person name="Barton R.C."/>
            <person name="Birch E."/>
            <person name="Brakhage A.A."/>
            <person name="Chen Z."/>
            <person name="Gurr S.J."/>
            <person name="Heiman D."/>
            <person name="Heitman J."/>
            <person name="Kosti I."/>
            <person name="Rossi A."/>
            <person name="Saif S."/>
            <person name="Samalova M."/>
            <person name="Saunders C.W."/>
            <person name="Shea T."/>
            <person name="Summerbell R.C."/>
            <person name="Xu J."/>
            <person name="Young S."/>
            <person name="Zeng Q."/>
            <person name="Birren B.W."/>
            <person name="Cuomo C.A."/>
            <person name="White T.C."/>
        </authorList>
    </citation>
    <scope>NUCLEOTIDE SEQUENCE [LARGE SCALE GENOMIC DNA]</scope>
    <source>
        <strain evidence="3">ATCC MYA-4606 / CBS 127.97</strain>
    </source>
</reference>
<dbReference type="AlphaFoldDB" id="F2PVB3"/>
<gene>
    <name evidence="2" type="ORF">TEQG_04841</name>
</gene>
<protein>
    <submittedName>
        <fullName evidence="2">Uncharacterized protein</fullName>
    </submittedName>
</protein>
<dbReference type="Proteomes" id="UP000009169">
    <property type="component" value="Unassembled WGS sequence"/>
</dbReference>
<keyword evidence="3" id="KW-1185">Reference proteome</keyword>
<evidence type="ECO:0000256" key="1">
    <source>
        <dbReference type="SAM" id="MobiDB-lite"/>
    </source>
</evidence>
<dbReference type="HOGENOM" id="CLU_1579638_0_0_1"/>
<accession>F2PVB3</accession>
<proteinExistence type="predicted"/>
<sequence>MHKVNIAIQASSQRPLRIPPTAPKQPAASHNIQQVGTVHCAVPPPLWSLLRRSCHAKGEELKDGDIAFVSAFFSLSPFVSLPLSFSSPSRILYLFNPSRLSSSTSAASSFSQGRTLNNHDEAFFVRKKVEKRSMEWLVRVGGDAPAQAQDFTVGTAPQGRQPDPRSRGI</sequence>
<organism evidence="2 3">
    <name type="scientific">Trichophyton equinum (strain ATCC MYA-4606 / CBS 127.97)</name>
    <name type="common">Horse ringworm fungus</name>
    <dbReference type="NCBI Taxonomy" id="559882"/>
    <lineage>
        <taxon>Eukaryota</taxon>
        <taxon>Fungi</taxon>
        <taxon>Dikarya</taxon>
        <taxon>Ascomycota</taxon>
        <taxon>Pezizomycotina</taxon>
        <taxon>Eurotiomycetes</taxon>
        <taxon>Eurotiomycetidae</taxon>
        <taxon>Onygenales</taxon>
        <taxon>Arthrodermataceae</taxon>
        <taxon>Trichophyton</taxon>
    </lineage>
</organism>
<feature type="region of interest" description="Disordered" evidence="1">
    <location>
        <begin position="148"/>
        <end position="169"/>
    </location>
</feature>
<evidence type="ECO:0000313" key="2">
    <source>
        <dbReference type="EMBL" id="EGE05831.1"/>
    </source>
</evidence>
<evidence type="ECO:0000313" key="3">
    <source>
        <dbReference type="Proteomes" id="UP000009169"/>
    </source>
</evidence>